<reference evidence="1" key="1">
    <citation type="submission" date="2020-12" db="EMBL/GenBank/DDBJ databases">
        <title>Pontibaca salina gen. nov., sp. nov., isolated from marine sediment.</title>
        <authorList>
            <person name="Bo J."/>
            <person name="Wang S."/>
            <person name="Song X."/>
            <person name="Du Z."/>
        </authorList>
    </citation>
    <scope>NUCLEOTIDE SEQUENCE</scope>
    <source>
        <strain evidence="1">S1109L</strain>
    </source>
</reference>
<dbReference type="EMBL" id="JAEIJD010000005">
    <property type="protein sequence ID" value="MBI6629770.1"/>
    <property type="molecule type" value="Genomic_DNA"/>
</dbReference>
<keyword evidence="2" id="KW-1185">Reference proteome</keyword>
<evidence type="ECO:0000313" key="1">
    <source>
        <dbReference type="EMBL" id="MBI6629770.1"/>
    </source>
</evidence>
<organism evidence="1 2">
    <name type="scientific">Pontibaca salina</name>
    <dbReference type="NCBI Taxonomy" id="2795731"/>
    <lineage>
        <taxon>Bacteria</taxon>
        <taxon>Pseudomonadati</taxon>
        <taxon>Pseudomonadota</taxon>
        <taxon>Alphaproteobacteria</taxon>
        <taxon>Rhodobacterales</taxon>
        <taxon>Roseobacteraceae</taxon>
        <taxon>Pontibaca</taxon>
    </lineage>
</organism>
<dbReference type="InterPro" id="IPR018912">
    <property type="entry name" value="DUF2478"/>
</dbReference>
<evidence type="ECO:0000313" key="2">
    <source>
        <dbReference type="Proteomes" id="UP000613255"/>
    </source>
</evidence>
<protein>
    <submittedName>
        <fullName evidence="1">DUF2478 domain-containing protein</fullName>
    </submittedName>
</protein>
<dbReference type="Proteomes" id="UP000613255">
    <property type="component" value="Unassembled WGS sequence"/>
</dbReference>
<sequence length="180" mass="19328">MKFAYVTAAGRGKLDDLMSTVAADLQANGMRLGGVVKVPEEVCEGDHFCHSTLQVLPDGPQIRITQDLGAEATSCRLDPGALANAVAEVENRANAPWDLLIVNKFGPEESNGRGFCEVIGAALERGVPVLVGVAVPHLDSFVQFAGDMAEALPPKLDELRDWCFNASARDHDNQQQYHTA</sequence>
<dbReference type="AlphaFoldDB" id="A0A934M090"/>
<name>A0A934M090_9RHOB</name>
<comment type="caution">
    <text evidence="1">The sequence shown here is derived from an EMBL/GenBank/DDBJ whole genome shotgun (WGS) entry which is preliminary data.</text>
</comment>
<accession>A0A934M090</accession>
<dbReference type="RefSeq" id="WP_198685797.1">
    <property type="nucleotide sequence ID" value="NZ_JAEIJD010000005.1"/>
</dbReference>
<gene>
    <name evidence="1" type="ORF">JAO82_07720</name>
</gene>
<dbReference type="Pfam" id="PF10649">
    <property type="entry name" value="DUF2478"/>
    <property type="match status" value="1"/>
</dbReference>
<proteinExistence type="predicted"/>